<evidence type="ECO:0000313" key="3">
    <source>
        <dbReference type="EMBL" id="CBY01676.1"/>
    </source>
</evidence>
<keyword evidence="2" id="KW-1133">Transmembrane helix</keyword>
<feature type="region of interest" description="Disordered" evidence="1">
    <location>
        <begin position="840"/>
        <end position="859"/>
    </location>
</feature>
<feature type="compositionally biased region" description="Polar residues" evidence="1">
    <location>
        <begin position="1077"/>
        <end position="1090"/>
    </location>
</feature>
<proteinExistence type="predicted"/>
<keyword evidence="2" id="KW-0472">Membrane</keyword>
<dbReference type="EMBL" id="FP929139">
    <property type="protein sequence ID" value="CBY01676.1"/>
    <property type="molecule type" value="Genomic_DNA"/>
</dbReference>
<dbReference type="OrthoDB" id="3546893at2759"/>
<feature type="compositionally biased region" description="Basic and acidic residues" evidence="1">
    <location>
        <begin position="367"/>
        <end position="376"/>
    </location>
</feature>
<feature type="region of interest" description="Disordered" evidence="1">
    <location>
        <begin position="303"/>
        <end position="337"/>
    </location>
</feature>
<dbReference type="eggNOG" id="ENOG502SYS3">
    <property type="taxonomic scope" value="Eukaryota"/>
</dbReference>
<gene>
    <name evidence="3" type="ORF">LEMA_P004630.1</name>
</gene>
<feature type="compositionally biased region" description="Polar residues" evidence="1">
    <location>
        <begin position="439"/>
        <end position="448"/>
    </location>
</feature>
<sequence length="1109" mass="119882">MLPSSKRAAGAAPLSTTAIAAIITGIGVVMLCLLSALVFLLVRAVRAHKRLIADLDERGVSIAQAQREVAGDLVMRPRAVLRRNTVLPFNKTSGWGTLPSTETFQSSDSGGVPEHYVPPMPTNAMKRSSHLSWPFSTRRMSGQSMQMKKMKVSRLSTVMESPKSSPLLLNTAHMNASGQSIAMSSEYANSSCQSLLQHHPAFRHQHQALGPPGAATRGPIDAKKRLHRAQSVVEVSTNQMARPYLKARSVSLCSQTSGVVPDVILPPLPLEVSRLKNMTKDYSQLHRAPSKLSVSSFGSADSTILGPRNSPAAPPPAKFRGQKITKPNTKGSAFAGGKNIRDTLDLRTKVLGGRYPNEANTTARAPSVERQRGQADHRSTLMEELNIQLPGAAGPGRPKSINNTRQGSTDSPQTRNSSNPKRRSKTLVSSAGSPERQDQNQNPNSSRMVTGMRSPKRQHSQTSSRSSGGNPFQWDPTPILPACAKPSNLKGSPSARKGHGRKNSVRISLVPTIHGPPSRVFSQAWQNSPQDGSTGGGAADGSDGLGLDPDAKRALPTPPTSSTFSPDLKFTATSIKATLTTTSPTLPLVGYDQSGNWMPDTPLLQQYPFGVQTPERNRSPSSPNSIINIDEYDPEQPNCIYQTPPNLNANSRTYQSAFAPIPEESSICSNKTGGVEPPRNEDSPPVSPKTMSPPRFNFQNRSAYDVPVHATCIPEEHSETIDPSIITKDAFGEYSAMDDSIFGTHAVNKRISIAIPATSQSAQSLLEPLIEAAFPSNESPTIGHDCSELSLSCYSSRSPSPSPGVSPIELPSPVYPCSPRPAHAELPKSQPQGLSINFADVPKLYPSPRGPRHSPPRPLRTSIVQLRRMNSDALEAKDTKAGRGERRYLRLGREDSVHIPGDESWLDELDDSSAVELDEAEGRRLVGDLLEEEDNEQEWDEGCTVLDLDATTMTTMGEDHTLDSVTTIKPDLSATANTTSGASPSSPSAHSSSIWEDGEAFWASSTPPPPSQSKSQSQSHPQTYHPKTSSPLLPTPPKPAPNPNPKSPRHNRKRHFEVAKDDIPNQRGLIHHDLNAPDSSTDNEGNPSPHSTRKKKRNTARRNGIEQHH</sequence>
<feature type="region of interest" description="Disordered" evidence="1">
    <location>
        <begin position="974"/>
        <end position="993"/>
    </location>
</feature>
<feature type="compositionally biased region" description="Pro residues" evidence="1">
    <location>
        <begin position="1033"/>
        <end position="1046"/>
    </location>
</feature>
<dbReference type="HOGENOM" id="CLU_266777_0_0_1"/>
<keyword evidence="4" id="KW-1185">Reference proteome</keyword>
<organism evidence="3 4">
    <name type="scientific">Leptosphaeria maculans (strain JN3 / isolate v23.1.3 / race Av1-4-5-6-7-8)</name>
    <name type="common">Blackleg fungus</name>
    <name type="synonym">Phoma lingam</name>
    <dbReference type="NCBI Taxonomy" id="985895"/>
    <lineage>
        <taxon>Eukaryota</taxon>
        <taxon>Fungi</taxon>
        <taxon>Dikarya</taxon>
        <taxon>Ascomycota</taxon>
        <taxon>Pezizomycotina</taxon>
        <taxon>Dothideomycetes</taxon>
        <taxon>Pleosporomycetidae</taxon>
        <taxon>Pleosporales</taxon>
        <taxon>Pleosporineae</taxon>
        <taxon>Leptosphaeriaceae</taxon>
        <taxon>Plenodomus</taxon>
        <taxon>Plenodomus lingam/Leptosphaeria maculans species complex</taxon>
    </lineage>
</organism>
<feature type="transmembrane region" description="Helical" evidence="2">
    <location>
        <begin position="20"/>
        <end position="42"/>
    </location>
</feature>
<evidence type="ECO:0000256" key="1">
    <source>
        <dbReference type="SAM" id="MobiDB-lite"/>
    </source>
</evidence>
<dbReference type="VEuPathDB" id="FungiDB:LEMA_P004630.1"/>
<feature type="compositionally biased region" description="Polar residues" evidence="1">
    <location>
        <begin position="460"/>
        <end position="470"/>
    </location>
</feature>
<feature type="compositionally biased region" description="Low complexity" evidence="1">
    <location>
        <begin position="1012"/>
        <end position="1032"/>
    </location>
</feature>
<feature type="region of interest" description="Disordered" evidence="1">
    <location>
        <begin position="665"/>
        <end position="692"/>
    </location>
</feature>
<feature type="region of interest" description="Disordered" evidence="1">
    <location>
        <begin position="1000"/>
        <end position="1109"/>
    </location>
</feature>
<accession>E5AEN7</accession>
<name>E5AEN7_LEPMJ</name>
<feature type="region of interest" description="Disordered" evidence="1">
    <location>
        <begin position="352"/>
        <end position="376"/>
    </location>
</feature>
<feature type="compositionally biased region" description="Basic residues" evidence="1">
    <location>
        <begin position="1091"/>
        <end position="1100"/>
    </location>
</feature>
<feature type="compositionally biased region" description="Polar residues" evidence="1">
    <location>
        <begin position="520"/>
        <end position="530"/>
    </location>
</feature>
<dbReference type="InParanoid" id="E5AEN7"/>
<feature type="compositionally biased region" description="Basic and acidic residues" evidence="1">
    <location>
        <begin position="1056"/>
        <end position="1075"/>
    </location>
</feature>
<reference evidence="4" key="1">
    <citation type="journal article" date="2011" name="Nat. Commun.">
        <title>Effector diversification within compartments of the Leptosphaeria maculans genome affected by Repeat-Induced Point mutations.</title>
        <authorList>
            <person name="Rouxel T."/>
            <person name="Grandaubert J."/>
            <person name="Hane J.K."/>
            <person name="Hoede C."/>
            <person name="van de Wouw A.P."/>
            <person name="Couloux A."/>
            <person name="Dominguez V."/>
            <person name="Anthouard V."/>
            <person name="Bally P."/>
            <person name="Bourras S."/>
            <person name="Cozijnsen A.J."/>
            <person name="Ciuffetti L.M."/>
            <person name="Degrave A."/>
            <person name="Dilmaghani A."/>
            <person name="Duret L."/>
            <person name="Fudal I."/>
            <person name="Goodwin S.B."/>
            <person name="Gout L."/>
            <person name="Glaser N."/>
            <person name="Linglin J."/>
            <person name="Kema G.H.J."/>
            <person name="Lapalu N."/>
            <person name="Lawrence C.B."/>
            <person name="May K."/>
            <person name="Meyer M."/>
            <person name="Ollivier B."/>
            <person name="Poulain J."/>
            <person name="Schoch C.L."/>
            <person name="Simon A."/>
            <person name="Spatafora J.W."/>
            <person name="Stachowiak A."/>
            <person name="Turgeon B.G."/>
            <person name="Tyler B.M."/>
            <person name="Vincent D."/>
            <person name="Weissenbach J."/>
            <person name="Amselem J."/>
            <person name="Quesneville H."/>
            <person name="Oliver R.P."/>
            <person name="Wincker P."/>
            <person name="Balesdent M.-H."/>
            <person name="Howlett B.J."/>
        </authorList>
    </citation>
    <scope>NUCLEOTIDE SEQUENCE [LARGE SCALE GENOMIC DNA]</scope>
    <source>
        <strain evidence="4">JN3 / isolate v23.1.3 / race Av1-4-5-6-7-8</strain>
    </source>
</reference>
<feature type="compositionally biased region" description="Polar residues" evidence="1">
    <location>
        <begin position="400"/>
        <end position="419"/>
    </location>
</feature>
<dbReference type="AlphaFoldDB" id="E5AEN7"/>
<feature type="region of interest" description="Disordered" evidence="1">
    <location>
        <begin position="389"/>
        <end position="567"/>
    </location>
</feature>
<keyword evidence="2" id="KW-0812">Transmembrane</keyword>
<dbReference type="OMA" id="HESIGSH"/>
<evidence type="ECO:0000313" key="4">
    <source>
        <dbReference type="Proteomes" id="UP000002668"/>
    </source>
</evidence>
<evidence type="ECO:0000256" key="2">
    <source>
        <dbReference type="SAM" id="Phobius"/>
    </source>
</evidence>
<protein>
    <submittedName>
        <fullName evidence="3">Predicted protein</fullName>
    </submittedName>
</protein>
<dbReference type="Proteomes" id="UP000002668">
    <property type="component" value="Genome"/>
</dbReference>